<dbReference type="AlphaFoldDB" id="A0A426XC30"/>
<dbReference type="Proteomes" id="UP000287651">
    <property type="component" value="Unassembled WGS sequence"/>
</dbReference>
<sequence>MSEIEYPSSLIYLVGELCIESKTLQRNLIEDNNKSSPMVINVTESKLSVSFSNIMAIKSGSDVNLLGSDNFIKEESRDKFCE</sequence>
<name>A0A426XC30_ENSVE</name>
<comment type="caution">
    <text evidence="1">The sequence shown here is derived from an EMBL/GenBank/DDBJ whole genome shotgun (WGS) entry which is preliminary data.</text>
</comment>
<evidence type="ECO:0000313" key="1">
    <source>
        <dbReference type="EMBL" id="RRT37046.1"/>
    </source>
</evidence>
<dbReference type="EMBL" id="AMZH03022766">
    <property type="protein sequence ID" value="RRT37046.1"/>
    <property type="molecule type" value="Genomic_DNA"/>
</dbReference>
<reference evidence="1 2" key="1">
    <citation type="journal article" date="2014" name="Agronomy (Basel)">
        <title>A Draft Genome Sequence for Ensete ventricosum, the Drought-Tolerant Tree Against Hunger.</title>
        <authorList>
            <person name="Harrison J."/>
            <person name="Moore K.A."/>
            <person name="Paszkiewicz K."/>
            <person name="Jones T."/>
            <person name="Grant M."/>
            <person name="Ambacheew D."/>
            <person name="Muzemil S."/>
            <person name="Studholme D.J."/>
        </authorList>
    </citation>
    <scope>NUCLEOTIDE SEQUENCE [LARGE SCALE GENOMIC DNA]</scope>
</reference>
<organism evidence="1 2">
    <name type="scientific">Ensete ventricosum</name>
    <name type="common">Abyssinian banana</name>
    <name type="synonym">Musa ensete</name>
    <dbReference type="NCBI Taxonomy" id="4639"/>
    <lineage>
        <taxon>Eukaryota</taxon>
        <taxon>Viridiplantae</taxon>
        <taxon>Streptophyta</taxon>
        <taxon>Embryophyta</taxon>
        <taxon>Tracheophyta</taxon>
        <taxon>Spermatophyta</taxon>
        <taxon>Magnoliopsida</taxon>
        <taxon>Liliopsida</taxon>
        <taxon>Zingiberales</taxon>
        <taxon>Musaceae</taxon>
        <taxon>Ensete</taxon>
    </lineage>
</organism>
<proteinExistence type="predicted"/>
<evidence type="ECO:0000313" key="2">
    <source>
        <dbReference type="Proteomes" id="UP000287651"/>
    </source>
</evidence>
<gene>
    <name evidence="1" type="ORF">B296_00036033</name>
</gene>
<protein>
    <submittedName>
        <fullName evidence="1">Uncharacterized protein</fullName>
    </submittedName>
</protein>
<accession>A0A426XC30</accession>